<evidence type="ECO:0000313" key="4">
    <source>
        <dbReference type="Proteomes" id="UP001498398"/>
    </source>
</evidence>
<accession>A0ABR1JGY8</accession>
<keyword evidence="4" id="KW-1185">Reference proteome</keyword>
<evidence type="ECO:0000256" key="2">
    <source>
        <dbReference type="SAM" id="SignalP"/>
    </source>
</evidence>
<feature type="signal peptide" evidence="2">
    <location>
        <begin position="1"/>
        <end position="19"/>
    </location>
</feature>
<protein>
    <submittedName>
        <fullName evidence="3">Uncharacterized protein</fullName>
    </submittedName>
</protein>
<feature type="chain" id="PRO_5045397756" evidence="2">
    <location>
        <begin position="20"/>
        <end position="249"/>
    </location>
</feature>
<comment type="caution">
    <text evidence="3">The sequence shown here is derived from an EMBL/GenBank/DDBJ whole genome shotgun (WGS) entry which is preliminary data.</text>
</comment>
<organism evidence="3 4">
    <name type="scientific">Marasmiellus scandens</name>
    <dbReference type="NCBI Taxonomy" id="2682957"/>
    <lineage>
        <taxon>Eukaryota</taxon>
        <taxon>Fungi</taxon>
        <taxon>Dikarya</taxon>
        <taxon>Basidiomycota</taxon>
        <taxon>Agaricomycotina</taxon>
        <taxon>Agaricomycetes</taxon>
        <taxon>Agaricomycetidae</taxon>
        <taxon>Agaricales</taxon>
        <taxon>Marasmiineae</taxon>
        <taxon>Omphalotaceae</taxon>
        <taxon>Marasmiellus</taxon>
    </lineage>
</organism>
<evidence type="ECO:0000256" key="1">
    <source>
        <dbReference type="SAM" id="MobiDB-lite"/>
    </source>
</evidence>
<gene>
    <name evidence="3" type="ORF">VKT23_010165</name>
</gene>
<keyword evidence="2" id="KW-0732">Signal</keyword>
<dbReference type="Proteomes" id="UP001498398">
    <property type="component" value="Unassembled WGS sequence"/>
</dbReference>
<proteinExistence type="predicted"/>
<sequence length="249" mass="24930">MRTSSVLLLSGFISLSVYAQDALTIIPFGGDQSTDQNAAQLANFLYSDLGLVSVSPEVVPIGTADGGSETTYRYQEVDVVTDVVSGTSTTATVTATGNLIASASGFRISFTAAPPTTSAAGFMIEEECAFNGDSSGGCSFNAAKIDGDATVTSVAVQVTGTGMPVKILVDSVSSQSDSTSNQPSDSGSSTDSSSTSDSSGSPSSTDTPSGSDTQSSSDNSNAAISSSVSGISMISTITVGILLRVSKVL</sequence>
<name>A0ABR1JGY8_9AGAR</name>
<feature type="region of interest" description="Disordered" evidence="1">
    <location>
        <begin position="171"/>
        <end position="224"/>
    </location>
</feature>
<dbReference type="EMBL" id="JBANRG010000019">
    <property type="protein sequence ID" value="KAK7457822.1"/>
    <property type="molecule type" value="Genomic_DNA"/>
</dbReference>
<feature type="compositionally biased region" description="Low complexity" evidence="1">
    <location>
        <begin position="173"/>
        <end position="224"/>
    </location>
</feature>
<evidence type="ECO:0000313" key="3">
    <source>
        <dbReference type="EMBL" id="KAK7457822.1"/>
    </source>
</evidence>
<reference evidence="3 4" key="1">
    <citation type="submission" date="2024-01" db="EMBL/GenBank/DDBJ databases">
        <title>A draft genome for the cacao thread blight pathogen Marasmiellus scandens.</title>
        <authorList>
            <person name="Baruah I.K."/>
            <person name="Leung J."/>
            <person name="Bukari Y."/>
            <person name="Amoako-Attah I."/>
            <person name="Meinhardt L.W."/>
            <person name="Bailey B.A."/>
            <person name="Cohen S.P."/>
        </authorList>
    </citation>
    <scope>NUCLEOTIDE SEQUENCE [LARGE SCALE GENOMIC DNA]</scope>
    <source>
        <strain evidence="3 4">GH-19</strain>
    </source>
</reference>